<name>A0A8H7R975_9FUNG</name>
<reference evidence="2 3" key="1">
    <citation type="submission" date="2020-12" db="EMBL/GenBank/DDBJ databases">
        <title>Metabolic potential, ecology and presence of endohyphal bacteria is reflected in genomic diversity of Mucoromycotina.</title>
        <authorList>
            <person name="Muszewska A."/>
            <person name="Okrasinska A."/>
            <person name="Steczkiewicz K."/>
            <person name="Drgas O."/>
            <person name="Orlowska M."/>
            <person name="Perlinska-Lenart U."/>
            <person name="Aleksandrzak-Piekarczyk T."/>
            <person name="Szatraj K."/>
            <person name="Zielenkiewicz U."/>
            <person name="Pilsyk S."/>
            <person name="Malc E."/>
            <person name="Mieczkowski P."/>
            <person name="Kruszewska J.S."/>
            <person name="Biernat P."/>
            <person name="Pawlowska J."/>
        </authorList>
    </citation>
    <scope>NUCLEOTIDE SEQUENCE [LARGE SCALE GENOMIC DNA]</scope>
    <source>
        <strain evidence="2 3">CBS 142.35</strain>
    </source>
</reference>
<sequence length="253" mass="28811">MPLQLTDRQFVRPDVPSRPTSPSPSTLPSLSLTRAAHFREEGERKPKKSARGSLNVSKDELLDIILSHIDYSVRKYYHDNVISGRMTNKDLRKQRISLNSNRLPANFWDDLATYFIRNHGVNPTIDGNAVSTRYLSLNYKWSDVWEEELKKLIDRAPVSVFGPMDVDLTILFPSTSEQQQDLNDTFETLDEGGATALGIDSQEGELSESEELSEKDNNNNDNEEQEEDKEDVEMIVDGASIYQDLKDEQICIK</sequence>
<protein>
    <submittedName>
        <fullName evidence="2">Uncharacterized protein</fullName>
    </submittedName>
</protein>
<accession>A0A8H7R975</accession>
<feature type="region of interest" description="Disordered" evidence="1">
    <location>
        <begin position="1"/>
        <end position="32"/>
    </location>
</feature>
<evidence type="ECO:0000256" key="1">
    <source>
        <dbReference type="SAM" id="MobiDB-lite"/>
    </source>
</evidence>
<keyword evidence="3" id="KW-1185">Reference proteome</keyword>
<dbReference type="EMBL" id="JAEPRB010001249">
    <property type="protein sequence ID" value="KAG2206230.1"/>
    <property type="molecule type" value="Genomic_DNA"/>
</dbReference>
<comment type="caution">
    <text evidence="2">The sequence shown here is derived from an EMBL/GenBank/DDBJ whole genome shotgun (WGS) entry which is preliminary data.</text>
</comment>
<feature type="compositionally biased region" description="Acidic residues" evidence="1">
    <location>
        <begin position="221"/>
        <end position="233"/>
    </location>
</feature>
<dbReference type="Proteomes" id="UP000646827">
    <property type="component" value="Unassembled WGS sequence"/>
</dbReference>
<evidence type="ECO:0000313" key="2">
    <source>
        <dbReference type="EMBL" id="KAG2206230.1"/>
    </source>
</evidence>
<feature type="compositionally biased region" description="Low complexity" evidence="1">
    <location>
        <begin position="17"/>
        <end position="32"/>
    </location>
</feature>
<feature type="compositionally biased region" description="Acidic residues" evidence="1">
    <location>
        <begin position="202"/>
        <end position="211"/>
    </location>
</feature>
<feature type="region of interest" description="Disordered" evidence="1">
    <location>
        <begin position="196"/>
        <end position="233"/>
    </location>
</feature>
<proteinExistence type="predicted"/>
<gene>
    <name evidence="2" type="ORF">INT45_006981</name>
</gene>
<dbReference type="AlphaFoldDB" id="A0A8H7R975"/>
<evidence type="ECO:0000313" key="3">
    <source>
        <dbReference type="Proteomes" id="UP000646827"/>
    </source>
</evidence>
<organism evidence="2 3">
    <name type="scientific">Circinella minor</name>
    <dbReference type="NCBI Taxonomy" id="1195481"/>
    <lineage>
        <taxon>Eukaryota</taxon>
        <taxon>Fungi</taxon>
        <taxon>Fungi incertae sedis</taxon>
        <taxon>Mucoromycota</taxon>
        <taxon>Mucoromycotina</taxon>
        <taxon>Mucoromycetes</taxon>
        <taxon>Mucorales</taxon>
        <taxon>Lichtheimiaceae</taxon>
        <taxon>Circinella</taxon>
    </lineage>
</organism>